<keyword evidence="4" id="KW-1185">Reference proteome</keyword>
<feature type="compositionally biased region" description="Low complexity" evidence="1">
    <location>
        <begin position="1361"/>
        <end position="1409"/>
    </location>
</feature>
<name>A0A2K3E8I9_CHLRE</name>
<organism evidence="3 4">
    <name type="scientific">Chlamydomonas reinhardtii</name>
    <name type="common">Chlamydomonas smithii</name>
    <dbReference type="NCBI Taxonomy" id="3055"/>
    <lineage>
        <taxon>Eukaryota</taxon>
        <taxon>Viridiplantae</taxon>
        <taxon>Chlorophyta</taxon>
        <taxon>core chlorophytes</taxon>
        <taxon>Chlorophyceae</taxon>
        <taxon>CS clade</taxon>
        <taxon>Chlamydomonadales</taxon>
        <taxon>Chlamydomonadaceae</taxon>
        <taxon>Chlamydomonas</taxon>
    </lineage>
</organism>
<feature type="compositionally biased region" description="Polar residues" evidence="1">
    <location>
        <begin position="57"/>
        <end position="70"/>
    </location>
</feature>
<feature type="compositionally biased region" description="Low complexity" evidence="1">
    <location>
        <begin position="902"/>
        <end position="933"/>
    </location>
</feature>
<feature type="compositionally biased region" description="Gly residues" evidence="1">
    <location>
        <begin position="462"/>
        <end position="474"/>
    </location>
</feature>
<dbReference type="OMA" id="AFRWSYY"/>
<evidence type="ECO:0000313" key="4">
    <source>
        <dbReference type="Proteomes" id="UP000006906"/>
    </source>
</evidence>
<reference evidence="3 4" key="1">
    <citation type="journal article" date="2007" name="Science">
        <title>The Chlamydomonas genome reveals the evolution of key animal and plant functions.</title>
        <authorList>
            <person name="Merchant S.S."/>
            <person name="Prochnik S.E."/>
            <person name="Vallon O."/>
            <person name="Harris E.H."/>
            <person name="Karpowicz S.J."/>
            <person name="Witman G.B."/>
            <person name="Terry A."/>
            <person name="Salamov A."/>
            <person name="Fritz-Laylin L.K."/>
            <person name="Marechal-Drouard L."/>
            <person name="Marshall W.F."/>
            <person name="Qu L.H."/>
            <person name="Nelson D.R."/>
            <person name="Sanderfoot A.A."/>
            <person name="Spalding M.H."/>
            <person name="Kapitonov V.V."/>
            <person name="Ren Q."/>
            <person name="Ferris P."/>
            <person name="Lindquist E."/>
            <person name="Shapiro H."/>
            <person name="Lucas S.M."/>
            <person name="Grimwood J."/>
            <person name="Schmutz J."/>
            <person name="Cardol P."/>
            <person name="Cerutti H."/>
            <person name="Chanfreau G."/>
            <person name="Chen C.L."/>
            <person name="Cognat V."/>
            <person name="Croft M.T."/>
            <person name="Dent R."/>
            <person name="Dutcher S."/>
            <person name="Fernandez E."/>
            <person name="Fukuzawa H."/>
            <person name="Gonzalez-Ballester D."/>
            <person name="Gonzalez-Halphen D."/>
            <person name="Hallmann A."/>
            <person name="Hanikenne M."/>
            <person name="Hippler M."/>
            <person name="Inwood W."/>
            <person name="Jabbari K."/>
            <person name="Kalanon M."/>
            <person name="Kuras R."/>
            <person name="Lefebvre P.A."/>
            <person name="Lemaire S.D."/>
            <person name="Lobanov A.V."/>
            <person name="Lohr M."/>
            <person name="Manuell A."/>
            <person name="Meier I."/>
            <person name="Mets L."/>
            <person name="Mittag M."/>
            <person name="Mittelmeier T."/>
            <person name="Moroney J.V."/>
            <person name="Moseley J."/>
            <person name="Napoli C."/>
            <person name="Nedelcu A.M."/>
            <person name="Niyogi K."/>
            <person name="Novoselov S.V."/>
            <person name="Paulsen I.T."/>
            <person name="Pazour G."/>
            <person name="Purton S."/>
            <person name="Ral J.P."/>
            <person name="Riano-Pachon D.M."/>
            <person name="Riekhof W."/>
            <person name="Rymarquis L."/>
            <person name="Schroda M."/>
            <person name="Stern D."/>
            <person name="Umen J."/>
            <person name="Willows R."/>
            <person name="Wilson N."/>
            <person name="Zimmer S.L."/>
            <person name="Allmer J."/>
            <person name="Balk J."/>
            <person name="Bisova K."/>
            <person name="Chen C.J."/>
            <person name="Elias M."/>
            <person name="Gendler K."/>
            <person name="Hauser C."/>
            <person name="Lamb M.R."/>
            <person name="Ledford H."/>
            <person name="Long J.C."/>
            <person name="Minagawa J."/>
            <person name="Page M.D."/>
            <person name="Pan J."/>
            <person name="Pootakham W."/>
            <person name="Roje S."/>
            <person name="Rose A."/>
            <person name="Stahlberg E."/>
            <person name="Terauchi A.M."/>
            <person name="Yang P."/>
            <person name="Ball S."/>
            <person name="Bowler C."/>
            <person name="Dieckmann C.L."/>
            <person name="Gladyshev V.N."/>
            <person name="Green P."/>
            <person name="Jorgensen R."/>
            <person name="Mayfield S."/>
            <person name="Mueller-Roeber B."/>
            <person name="Rajamani S."/>
            <person name="Sayre R.T."/>
            <person name="Brokstein P."/>
            <person name="Dubchak I."/>
            <person name="Goodstein D."/>
            <person name="Hornick L."/>
            <person name="Huang Y.W."/>
            <person name="Jhaveri J."/>
            <person name="Luo Y."/>
            <person name="Martinez D."/>
            <person name="Ngau W.C."/>
            <person name="Otillar B."/>
            <person name="Poliakov A."/>
            <person name="Porter A."/>
            <person name="Szajkowski L."/>
            <person name="Werner G."/>
            <person name="Zhou K."/>
            <person name="Grigoriev I.V."/>
            <person name="Rokhsar D.S."/>
            <person name="Grossman A.R."/>
        </authorList>
    </citation>
    <scope>NUCLEOTIDE SEQUENCE [LARGE SCALE GENOMIC DNA]</scope>
    <source>
        <strain evidence="4">CC-503</strain>
    </source>
</reference>
<feature type="region of interest" description="Disordered" evidence="1">
    <location>
        <begin position="1068"/>
        <end position="1217"/>
    </location>
</feature>
<feature type="compositionally biased region" description="Polar residues" evidence="1">
    <location>
        <begin position="937"/>
        <end position="947"/>
    </location>
</feature>
<dbReference type="InterPro" id="IPR000595">
    <property type="entry name" value="cNMP-bd_dom"/>
</dbReference>
<feature type="region of interest" description="Disordered" evidence="1">
    <location>
        <begin position="897"/>
        <end position="956"/>
    </location>
</feature>
<dbReference type="OrthoDB" id="551631at2759"/>
<dbReference type="InParanoid" id="A0A2K3E8I9"/>
<feature type="region of interest" description="Disordered" evidence="1">
    <location>
        <begin position="636"/>
        <end position="666"/>
    </location>
</feature>
<dbReference type="Proteomes" id="UP000006906">
    <property type="component" value="Chromosome 1"/>
</dbReference>
<evidence type="ECO:0000259" key="2">
    <source>
        <dbReference type="PROSITE" id="PS50042"/>
    </source>
</evidence>
<sequence>MGTLVGESTSWGRGLRDSDAAIWSKGVVKESKAIDAAYAALHGGSGQPFPQHEWTGEVSTAGSSLAQTSPKPKRSPSMKVACAAEAEADLRAVELCQKPSVARTQEDIKFICAYMNGLSYFFSLWPAPLQWELCRLLTVHILARREVALSRGRPPDRLYFVVQGKLDVRLPVPSPGGGREERTLAVLSRGHTVGEAVLLSAAAQHTSVVVSSSSAMLLSLSRPDFSRAFKEVLDIRQAERLMYLRLHPLMVGLPLSDLEAASEVLGLAFFPPSTRLWPLEDSRERCLYFLAEGQARVRRAGGGAAAGGREGAQHDGCGAEGATGPSMYDRFTISILGPGDIFGLPSSEQALALQLQQSVMAAAAAATVPGTANPSAAATLHLAAALGGGTTANSAVNLLATGASAAVTAEPSLAVLSPSAAAAHGGGGPAGAHSPLVGLASSVHLGHGAATTGHSVAHTAHGGLGGHGHGGGPTQGREREREREAGVLIESYSGVKVYTIKYSDYPRLPASVQGVLQAANAFRWSYYEGRVVGLARMDNKRRDARREQLARNRHNAALKKSGDCGDETLGRSAAASAALQLAERDKQLLGRVPIISAGVAGLPGIASATAGGAAGGEGDVARQLATARRAAQAADAAQQARAKLQQRQQQGEGQGDAEGWDFDLPAWAQPGGGRVLGAAGAGAAGGQENRTGVAALQATLKAAAAAAAAMAGTASGRKVKGGGPVIARGGGGGIGAVDGLDGTSVFESAVGSGSAGAGSGSGAAFGTATNLLNPQLYRSANGKALLAVQAGQLCRVLAAERQQFDVMRRPVLHPPDEYGDAYDEDEDADAPWAAFNYSGSESDSRLGRSSRRPADQPLTTQYLTSRAVASPPRDPTASLKPTLNLLHPCSHAFPRVQSYRHGQGSSPSANRSSGSPTQLQGFQGQSPQPGSCGRAPQQATAIGSNSTSGGGCTRHVVQLPLDPRDVVETEQPRTLVAPQSIRQRHVLLFQNAQAMAAAASNSRAWIKPVRQPRPSYSRVHRASHPGSGRSGHGSDGGASTAALSEMQVQAPRVGGAVGAAGNIGLPVSRFGGPGSSQFESPTSAGRRPVRPDDRLSRYGSMGRASSAGAGGPGGSGGGGVKVSGHRSSGSGGDGSGVPTPSGIVLISSDLPSPKSGFGGRAGAGLSPASPELSFSHLGIRDVDEDGGSSSSSGSGGCDSEVQLDGKDVGWGEGEGGDHLDDETLLARVPARLLGAGGRKAGAGGAGALPRVVPIVDGGPGSAAAGRGVPPRKGAASPSGGPLLPLPQMLPVPPPKQQSCAKPPVAPAPAAAAASGAVNAGAAESASGGSGLNNTMRRRGGGAAGAGDIGASGLGPGGGMPISGSSGSSPSAPASSQALVPPQPTGSMSGGSSAPAAVNASPGPRAAAGPQRGGLGGSGGGAQRPMDAEFPQDLDERQLHQSQHTHHHHVGAHVALQPPQQAPQQPQSPHHRGSPATGATMGTVVVGVQGRGQQQGPGAGGAGGVPQQGPQQGPASASASECPGPQASSQLSPAPVGLPPAIALGYESLDPFAWAALASQVGPSIRTPFSQENLLPKPQWQA</sequence>
<proteinExistence type="predicted"/>
<dbReference type="SUPFAM" id="SSF51206">
    <property type="entry name" value="cAMP-binding domain-like"/>
    <property type="match status" value="2"/>
</dbReference>
<feature type="region of interest" description="Disordered" evidence="1">
    <location>
        <begin position="1260"/>
        <end position="1306"/>
    </location>
</feature>
<feature type="compositionally biased region" description="Low complexity" evidence="1">
    <location>
        <begin position="1474"/>
        <end position="1487"/>
    </location>
</feature>
<feature type="region of interest" description="Disordered" evidence="1">
    <location>
        <begin position="1010"/>
        <end position="1039"/>
    </location>
</feature>
<feature type="compositionally biased region" description="Low complexity" evidence="1">
    <location>
        <begin position="1457"/>
        <end position="1467"/>
    </location>
</feature>
<dbReference type="Pfam" id="PF00027">
    <property type="entry name" value="cNMP_binding"/>
    <property type="match status" value="1"/>
</dbReference>
<dbReference type="PANTHER" id="PTHR23011:SF28">
    <property type="entry name" value="CYCLIC NUCLEOTIDE-BINDING DOMAIN CONTAINING PROTEIN"/>
    <property type="match status" value="1"/>
</dbReference>
<dbReference type="Gramene" id="PNW89093">
    <property type="protein sequence ID" value="PNW89093"/>
    <property type="gene ID" value="CHLRE_01g069837v5"/>
</dbReference>
<feature type="compositionally biased region" description="Pro residues" evidence="1">
    <location>
        <begin position="1283"/>
        <end position="1295"/>
    </location>
</feature>
<dbReference type="PROSITE" id="PS50042">
    <property type="entry name" value="CNMP_BINDING_3"/>
    <property type="match status" value="1"/>
</dbReference>
<dbReference type="InterPro" id="IPR014710">
    <property type="entry name" value="RmlC-like_jellyroll"/>
</dbReference>
<feature type="domain" description="Cyclic nucleotide-binding" evidence="2">
    <location>
        <begin position="120"/>
        <end position="246"/>
    </location>
</feature>
<feature type="compositionally biased region" description="Gly residues" evidence="1">
    <location>
        <begin position="1488"/>
        <end position="1505"/>
    </location>
</feature>
<dbReference type="RefSeq" id="XP_042929001.1">
    <property type="nucleotide sequence ID" value="XM_043059087.1"/>
</dbReference>
<feature type="compositionally biased region" description="Gly residues" evidence="1">
    <location>
        <begin position="1340"/>
        <end position="1360"/>
    </location>
</feature>
<feature type="region of interest" description="Disordered" evidence="1">
    <location>
        <begin position="1457"/>
        <end position="1541"/>
    </location>
</feature>
<feature type="compositionally biased region" description="Low complexity" evidence="1">
    <location>
        <begin position="1097"/>
        <end position="1107"/>
    </location>
</feature>
<feature type="region of interest" description="Disordered" evidence="1">
    <location>
        <begin position="834"/>
        <end position="882"/>
    </location>
</feature>
<feature type="region of interest" description="Disordered" evidence="1">
    <location>
        <begin position="49"/>
        <end position="76"/>
    </location>
</feature>
<protein>
    <recommendedName>
        <fullName evidence="2">Cyclic nucleotide-binding domain-containing protein</fullName>
    </recommendedName>
</protein>
<feature type="region of interest" description="Disordered" evidence="1">
    <location>
        <begin position="453"/>
        <end position="481"/>
    </location>
</feature>
<feature type="compositionally biased region" description="Gly residues" evidence="1">
    <location>
        <begin position="1410"/>
        <end position="1421"/>
    </location>
</feature>
<accession>A0A2K3E8I9</accession>
<feature type="compositionally biased region" description="Gly residues" evidence="1">
    <location>
        <begin position="1108"/>
        <end position="1121"/>
    </location>
</feature>
<dbReference type="Gene3D" id="2.60.120.10">
    <property type="entry name" value="Jelly Rolls"/>
    <property type="match status" value="1"/>
</dbReference>
<dbReference type="ExpressionAtlas" id="A0A2K3E8I9">
    <property type="expression patterns" value="baseline"/>
</dbReference>
<dbReference type="PANTHER" id="PTHR23011">
    <property type="entry name" value="CYCLIC NUCLEOTIDE-BINDING DOMAIN CONTAINING PROTEIN"/>
    <property type="match status" value="1"/>
</dbReference>
<dbReference type="GeneID" id="5725759"/>
<dbReference type="EMBL" id="CM008962">
    <property type="protein sequence ID" value="PNW89093.1"/>
    <property type="molecule type" value="Genomic_DNA"/>
</dbReference>
<feature type="compositionally biased region" description="Low complexity" evidence="1">
    <location>
        <begin position="636"/>
        <end position="650"/>
    </location>
</feature>
<feature type="region of interest" description="Disordered" evidence="1">
    <location>
        <begin position="1321"/>
        <end position="1427"/>
    </location>
</feature>
<dbReference type="KEGG" id="cre:CHLRE_01g069837v5"/>
<gene>
    <name evidence="3" type="ORF">CHLRE_01g069837v5</name>
</gene>
<evidence type="ECO:0000256" key="1">
    <source>
        <dbReference type="SAM" id="MobiDB-lite"/>
    </source>
</evidence>
<evidence type="ECO:0000313" key="3">
    <source>
        <dbReference type="EMBL" id="PNW89093.1"/>
    </source>
</evidence>
<dbReference type="InterPro" id="IPR018490">
    <property type="entry name" value="cNMP-bd_dom_sf"/>
</dbReference>
<dbReference type="SMART" id="SM00100">
    <property type="entry name" value="cNMP"/>
    <property type="match status" value="1"/>
</dbReference>
<dbReference type="PaxDb" id="3055-EDO98360"/>
<dbReference type="CDD" id="cd00038">
    <property type="entry name" value="CAP_ED"/>
    <property type="match status" value="1"/>
</dbReference>